<keyword evidence="7" id="KW-1185">Reference proteome</keyword>
<dbReference type="InterPro" id="IPR007110">
    <property type="entry name" value="Ig-like_dom"/>
</dbReference>
<proteinExistence type="predicted"/>
<sequence>MLSPLPSVEILSKPTIPRPPVPFPIENLDSLHLTCNTSSILADVAWLLNRRPLGNSSRIQLSDNNRTLDISPVLRSDAGDYQCRVFNPAFSETSLPLKGGALNNLKEGLNPKETGHFLCKPQLHDIGEAKERILLVCPFPCLSEPLPVKGPFQRELRLPFCRCVSFVVFALDGPGPVVISPDTRVYYEHMDIDLFCKTDCYPPAKYTWIFNGQAYGSGDNVITYDVGLDASGNYTCQAENYMTGDTASSTWTFLLPLSHTLDARSAALV</sequence>
<feature type="domain" description="Ig-like" evidence="5">
    <location>
        <begin position="14"/>
        <end position="96"/>
    </location>
</feature>
<dbReference type="Pfam" id="PF13895">
    <property type="entry name" value="Ig_2"/>
    <property type="match status" value="1"/>
</dbReference>
<dbReference type="CDD" id="cd00096">
    <property type="entry name" value="Ig"/>
    <property type="match status" value="1"/>
</dbReference>
<reference evidence="6" key="3">
    <citation type="submission" date="2025-09" db="UniProtKB">
        <authorList>
            <consortium name="Ensembl"/>
        </authorList>
    </citation>
    <scope>IDENTIFICATION</scope>
</reference>
<dbReference type="Gene3D" id="2.60.40.10">
    <property type="entry name" value="Immunoglobulins"/>
    <property type="match status" value="2"/>
</dbReference>
<evidence type="ECO:0000259" key="5">
    <source>
        <dbReference type="PROSITE" id="PS50835"/>
    </source>
</evidence>
<dbReference type="Ensembl" id="ENSACAT00000046011.1">
    <property type="protein sequence ID" value="ENSACAP00000031205.1"/>
    <property type="gene ID" value="ENSACAG00000007170.4"/>
</dbReference>
<dbReference type="InterPro" id="IPR013783">
    <property type="entry name" value="Ig-like_fold"/>
</dbReference>
<evidence type="ECO:0000313" key="7">
    <source>
        <dbReference type="Proteomes" id="UP000001646"/>
    </source>
</evidence>
<dbReference type="GeneTree" id="ENSGT01100000263479"/>
<dbReference type="Proteomes" id="UP000001646">
    <property type="component" value="Unplaced"/>
</dbReference>
<dbReference type="Pfam" id="PF13927">
    <property type="entry name" value="Ig_3"/>
    <property type="match status" value="1"/>
</dbReference>
<dbReference type="AlphaFoldDB" id="A0A803T7L5"/>
<evidence type="ECO:0000256" key="1">
    <source>
        <dbReference type="ARBA" id="ARBA00022729"/>
    </source>
</evidence>
<dbReference type="SUPFAM" id="SSF48726">
    <property type="entry name" value="Immunoglobulin"/>
    <property type="match status" value="2"/>
</dbReference>
<reference evidence="6" key="2">
    <citation type="submission" date="2025-08" db="UniProtKB">
        <authorList>
            <consortium name="Ensembl"/>
        </authorList>
    </citation>
    <scope>IDENTIFICATION</scope>
</reference>
<evidence type="ECO:0000313" key="6">
    <source>
        <dbReference type="Ensembl" id="ENSACAP00000031205.1"/>
    </source>
</evidence>
<name>A0A803T7L5_ANOCA</name>
<dbReference type="PANTHER" id="PTHR44337:SF20">
    <property type="entry name" value="CARCINOEMBRYONIC ANTIGEN-RELATED CELL ADHESION MOLECULE 5-RELATED"/>
    <property type="match status" value="1"/>
</dbReference>
<dbReference type="InterPro" id="IPR003598">
    <property type="entry name" value="Ig_sub2"/>
</dbReference>
<reference evidence="6" key="1">
    <citation type="submission" date="2009-12" db="EMBL/GenBank/DDBJ databases">
        <title>The Genome Sequence of Anolis carolinensis (Green Anole Lizard).</title>
        <authorList>
            <consortium name="The Genome Sequencing Platform"/>
            <person name="Di Palma F."/>
            <person name="Alfoldi J."/>
            <person name="Heiman D."/>
            <person name="Young S."/>
            <person name="Grabherr M."/>
            <person name="Johnson J."/>
            <person name="Lander E.S."/>
            <person name="Lindblad-Toh K."/>
        </authorList>
    </citation>
    <scope>NUCLEOTIDE SEQUENCE [LARGE SCALE GENOMIC DNA]</scope>
    <source>
        <strain evidence="6">JBL SC #1</strain>
    </source>
</reference>
<evidence type="ECO:0000256" key="2">
    <source>
        <dbReference type="ARBA" id="ARBA00023157"/>
    </source>
</evidence>
<dbReference type="PROSITE" id="PS50835">
    <property type="entry name" value="IG_LIKE"/>
    <property type="match status" value="2"/>
</dbReference>
<organism evidence="6 7">
    <name type="scientific">Anolis carolinensis</name>
    <name type="common">Green anole</name>
    <name type="synonym">American chameleon</name>
    <dbReference type="NCBI Taxonomy" id="28377"/>
    <lineage>
        <taxon>Eukaryota</taxon>
        <taxon>Metazoa</taxon>
        <taxon>Chordata</taxon>
        <taxon>Craniata</taxon>
        <taxon>Vertebrata</taxon>
        <taxon>Euteleostomi</taxon>
        <taxon>Lepidosauria</taxon>
        <taxon>Squamata</taxon>
        <taxon>Bifurcata</taxon>
        <taxon>Unidentata</taxon>
        <taxon>Episquamata</taxon>
        <taxon>Toxicofera</taxon>
        <taxon>Iguania</taxon>
        <taxon>Dactyloidae</taxon>
        <taxon>Anolis</taxon>
    </lineage>
</organism>
<dbReference type="PANTHER" id="PTHR44337">
    <property type="entry name" value="CARCINOEMBRYONIC ANTIGEN-RELATED CELL ADHESION MOLECULE 8"/>
    <property type="match status" value="1"/>
</dbReference>
<dbReference type="SMART" id="SM00409">
    <property type="entry name" value="IG"/>
    <property type="match status" value="2"/>
</dbReference>
<accession>A0A803T7L5</accession>
<dbReference type="InterPro" id="IPR003599">
    <property type="entry name" value="Ig_sub"/>
</dbReference>
<keyword evidence="2" id="KW-1015">Disulfide bond</keyword>
<dbReference type="InterPro" id="IPR052598">
    <property type="entry name" value="IgSF_CEA-related"/>
</dbReference>
<keyword evidence="1" id="KW-0732">Signal</keyword>
<dbReference type="SMART" id="SM00408">
    <property type="entry name" value="IGc2"/>
    <property type="match status" value="2"/>
</dbReference>
<protein>
    <recommendedName>
        <fullName evidence="5">Ig-like domain-containing protein</fullName>
    </recommendedName>
</protein>
<keyword evidence="4" id="KW-0393">Immunoglobulin domain</keyword>
<feature type="domain" description="Ig-like" evidence="5">
    <location>
        <begin position="174"/>
        <end position="252"/>
    </location>
</feature>
<evidence type="ECO:0000256" key="3">
    <source>
        <dbReference type="ARBA" id="ARBA00023180"/>
    </source>
</evidence>
<evidence type="ECO:0000256" key="4">
    <source>
        <dbReference type="ARBA" id="ARBA00023319"/>
    </source>
</evidence>
<dbReference type="InterPro" id="IPR036179">
    <property type="entry name" value="Ig-like_dom_sf"/>
</dbReference>
<keyword evidence="3" id="KW-0325">Glycoprotein</keyword>
<dbReference type="Bgee" id="ENSACAG00000007170">
    <property type="expression patterns" value="Expressed in forelimb bud and 13 other cell types or tissues"/>
</dbReference>